<dbReference type="Gene3D" id="2.60.120.650">
    <property type="entry name" value="Cupin"/>
    <property type="match status" value="1"/>
</dbReference>
<dbReference type="GO" id="GO:0016491">
    <property type="term" value="F:oxidoreductase activity"/>
    <property type="evidence" value="ECO:0007669"/>
    <property type="project" value="UniProtKB-KW"/>
</dbReference>
<comment type="cofactor">
    <cofactor evidence="1">
        <name>Fe(2+)</name>
        <dbReference type="ChEBI" id="CHEBI:29033"/>
    </cofactor>
</comment>
<dbReference type="GO" id="GO:0005840">
    <property type="term" value="C:ribosome"/>
    <property type="evidence" value="ECO:0007669"/>
    <property type="project" value="UniProtKB-KW"/>
</dbReference>
<dbReference type="Pfam" id="PF08007">
    <property type="entry name" value="JmjC_2"/>
    <property type="match status" value="1"/>
</dbReference>
<dbReference type="EMBL" id="PVNK01000166">
    <property type="protein sequence ID" value="PRP95851.1"/>
    <property type="molecule type" value="Genomic_DNA"/>
</dbReference>
<feature type="domain" description="JmjC" evidence="4">
    <location>
        <begin position="98"/>
        <end position="241"/>
    </location>
</feature>
<dbReference type="SMART" id="SM00558">
    <property type="entry name" value="JmjC"/>
    <property type="match status" value="1"/>
</dbReference>
<organism evidence="5 6">
    <name type="scientific">Enhygromyxa salina</name>
    <dbReference type="NCBI Taxonomy" id="215803"/>
    <lineage>
        <taxon>Bacteria</taxon>
        <taxon>Pseudomonadati</taxon>
        <taxon>Myxococcota</taxon>
        <taxon>Polyangia</taxon>
        <taxon>Nannocystales</taxon>
        <taxon>Nannocystaceae</taxon>
        <taxon>Enhygromyxa</taxon>
    </lineage>
</organism>
<sequence length="402" mass="44660">MTTPTTFSLDWLFSPFSVDEFSAKVWQKHPSLLATKRPGYFDPLFSFRDLELVLEYGQPKPPSIRLASSRASTAVEVPFGRGGRLDIDRIRRLYANGHTIIVNNVQDYSPTVGLLIQSMQERMSYPVEANAYLTPPGAQGFKPHYDTHDVIVAQVAGKKLWRVYGADAACPLPQLTNGDPFRREKLPPPDNIQLEPGDVLYIPRGWIHEAETEDGSSLHLTFGVHAPTGRDLLRTAIDALCRVHPEFRAPLPFGYLRRPVDFDQLSSVLDRLIELVGTDGSAEAAFSLLEDDFISRGRSAGTGEFVASIDGLQALAPKTRLERKRHLHARLVPTQTGIGLQFCQSLLQAPDEYREAMLFILDADGPFCVEDLPGLDAEQQTSLAASLLRDGLLRVVRLNDSE</sequence>
<dbReference type="Proteomes" id="UP000237968">
    <property type="component" value="Unassembled WGS sequence"/>
</dbReference>
<dbReference type="AlphaFoldDB" id="A0A2S9XT08"/>
<keyword evidence="3" id="KW-0408">Iron</keyword>
<dbReference type="EC" id="1.14.11.-" evidence="5"/>
<keyword evidence="6" id="KW-1185">Reference proteome</keyword>
<dbReference type="InterPro" id="IPR003347">
    <property type="entry name" value="JmjC_dom"/>
</dbReference>
<evidence type="ECO:0000259" key="4">
    <source>
        <dbReference type="PROSITE" id="PS51184"/>
    </source>
</evidence>
<evidence type="ECO:0000256" key="2">
    <source>
        <dbReference type="ARBA" id="ARBA00022723"/>
    </source>
</evidence>
<accession>A0A2S9XT08</accession>
<dbReference type="GO" id="GO:0046872">
    <property type="term" value="F:metal ion binding"/>
    <property type="evidence" value="ECO:0007669"/>
    <property type="project" value="UniProtKB-KW"/>
</dbReference>
<keyword evidence="5" id="KW-0560">Oxidoreductase</keyword>
<dbReference type="RefSeq" id="WP_181197911.1">
    <property type="nucleotide sequence ID" value="NZ_PVNK01000166.1"/>
</dbReference>
<dbReference type="InterPro" id="IPR039994">
    <property type="entry name" value="NO66-like"/>
</dbReference>
<keyword evidence="5" id="KW-0687">Ribonucleoprotein</keyword>
<evidence type="ECO:0000256" key="1">
    <source>
        <dbReference type="ARBA" id="ARBA00001954"/>
    </source>
</evidence>
<proteinExistence type="predicted"/>
<dbReference type="PANTHER" id="PTHR13096">
    <property type="entry name" value="MINA53 MYC INDUCED NUCLEAR ANTIGEN"/>
    <property type="match status" value="1"/>
</dbReference>
<name>A0A2S9XT08_9BACT</name>
<comment type="caution">
    <text evidence="5">The sequence shown here is derived from an EMBL/GenBank/DDBJ whole genome shotgun (WGS) entry which is preliminary data.</text>
</comment>
<reference evidence="5 6" key="1">
    <citation type="submission" date="2018-03" db="EMBL/GenBank/DDBJ databases">
        <title>Draft Genome Sequences of the Obligatory Marine Myxobacteria Enhygromyxa salina SWB005.</title>
        <authorList>
            <person name="Poehlein A."/>
            <person name="Moghaddam J.A."/>
            <person name="Harms H."/>
            <person name="Alanjari M."/>
            <person name="Koenig G.M."/>
            <person name="Daniel R."/>
            <person name="Schaeberle T.F."/>
        </authorList>
    </citation>
    <scope>NUCLEOTIDE SEQUENCE [LARGE SCALE GENOMIC DNA]</scope>
    <source>
        <strain evidence="5 6">SWB005</strain>
    </source>
</reference>
<evidence type="ECO:0000256" key="3">
    <source>
        <dbReference type="ARBA" id="ARBA00023004"/>
    </source>
</evidence>
<gene>
    <name evidence="5" type="primary">ycfD</name>
    <name evidence="5" type="ORF">ENSA5_37200</name>
</gene>
<evidence type="ECO:0000313" key="6">
    <source>
        <dbReference type="Proteomes" id="UP000237968"/>
    </source>
</evidence>
<keyword evidence="5" id="KW-0689">Ribosomal protein</keyword>
<dbReference type="SUPFAM" id="SSF51197">
    <property type="entry name" value="Clavaminate synthase-like"/>
    <property type="match status" value="1"/>
</dbReference>
<keyword evidence="2" id="KW-0479">Metal-binding</keyword>
<dbReference type="PANTHER" id="PTHR13096:SF8">
    <property type="entry name" value="RIBOSOMAL OXYGENASE 1"/>
    <property type="match status" value="1"/>
</dbReference>
<protein>
    <submittedName>
        <fullName evidence="5">50S ribosomal protein L16 arginine hydroxylase</fullName>
        <ecNumber evidence="5">1.14.11.-</ecNumber>
    </submittedName>
</protein>
<dbReference type="PROSITE" id="PS51184">
    <property type="entry name" value="JMJC"/>
    <property type="match status" value="1"/>
</dbReference>
<evidence type="ECO:0000313" key="5">
    <source>
        <dbReference type="EMBL" id="PRP95851.1"/>
    </source>
</evidence>